<dbReference type="GO" id="GO:0004553">
    <property type="term" value="F:hydrolase activity, hydrolyzing O-glycosyl compounds"/>
    <property type="evidence" value="ECO:0007669"/>
    <property type="project" value="InterPro"/>
</dbReference>
<accession>A0A9P4PS04</accession>
<organism evidence="1 2">
    <name type="scientific">Karstenula rhodostoma CBS 690.94</name>
    <dbReference type="NCBI Taxonomy" id="1392251"/>
    <lineage>
        <taxon>Eukaryota</taxon>
        <taxon>Fungi</taxon>
        <taxon>Dikarya</taxon>
        <taxon>Ascomycota</taxon>
        <taxon>Pezizomycotina</taxon>
        <taxon>Dothideomycetes</taxon>
        <taxon>Pleosporomycetidae</taxon>
        <taxon>Pleosporales</taxon>
        <taxon>Massarineae</taxon>
        <taxon>Didymosphaeriaceae</taxon>
        <taxon>Karstenula</taxon>
    </lineage>
</organism>
<keyword evidence="2" id="KW-1185">Reference proteome</keyword>
<dbReference type="EMBL" id="MU001494">
    <property type="protein sequence ID" value="KAF2449132.1"/>
    <property type="molecule type" value="Genomic_DNA"/>
</dbReference>
<evidence type="ECO:0000313" key="2">
    <source>
        <dbReference type="Proteomes" id="UP000799764"/>
    </source>
</evidence>
<dbReference type="Gene3D" id="3.20.20.300">
    <property type="entry name" value="Glycoside hydrolase, family 3, N-terminal domain"/>
    <property type="match status" value="1"/>
</dbReference>
<protein>
    <submittedName>
        <fullName evidence="1">Glycoside hydrolase family 3 protein</fullName>
    </submittedName>
</protein>
<proteinExistence type="predicted"/>
<dbReference type="InterPro" id="IPR036962">
    <property type="entry name" value="Glyco_hydro_3_N_sf"/>
</dbReference>
<name>A0A9P4PS04_9PLEO</name>
<dbReference type="GO" id="GO:0005975">
    <property type="term" value="P:carbohydrate metabolic process"/>
    <property type="evidence" value="ECO:0007669"/>
    <property type="project" value="InterPro"/>
</dbReference>
<evidence type="ECO:0000313" key="1">
    <source>
        <dbReference type="EMBL" id="KAF2449132.1"/>
    </source>
</evidence>
<sequence length="114" mass="12825">MHRRPSHKHPKLLKRLGHIFASLLPSLTLEQKIYLLSGQDFSAAAAAAPRLYIPPIRVAESIKGIHPSGIHSRLTTASFRSIIWYAFAWDNSLLYYLGSGFVQQARLRSAQVML</sequence>
<comment type="caution">
    <text evidence="1">The sequence shown here is derived from an EMBL/GenBank/DDBJ whole genome shotgun (WGS) entry which is preliminary data.</text>
</comment>
<gene>
    <name evidence="1" type="ORF">P171DRAFT_506610</name>
</gene>
<dbReference type="AlphaFoldDB" id="A0A9P4PS04"/>
<keyword evidence="1" id="KW-0378">Hydrolase</keyword>
<dbReference type="Proteomes" id="UP000799764">
    <property type="component" value="Unassembled WGS sequence"/>
</dbReference>
<dbReference type="OrthoDB" id="47059at2759"/>
<reference evidence="1" key="1">
    <citation type="journal article" date="2020" name="Stud. Mycol.">
        <title>101 Dothideomycetes genomes: a test case for predicting lifestyles and emergence of pathogens.</title>
        <authorList>
            <person name="Haridas S."/>
            <person name="Albert R."/>
            <person name="Binder M."/>
            <person name="Bloem J."/>
            <person name="Labutti K."/>
            <person name="Salamov A."/>
            <person name="Andreopoulos B."/>
            <person name="Baker S."/>
            <person name="Barry K."/>
            <person name="Bills G."/>
            <person name="Bluhm B."/>
            <person name="Cannon C."/>
            <person name="Castanera R."/>
            <person name="Culley D."/>
            <person name="Daum C."/>
            <person name="Ezra D."/>
            <person name="Gonzalez J."/>
            <person name="Henrissat B."/>
            <person name="Kuo A."/>
            <person name="Liang C."/>
            <person name="Lipzen A."/>
            <person name="Lutzoni F."/>
            <person name="Magnuson J."/>
            <person name="Mondo S."/>
            <person name="Nolan M."/>
            <person name="Ohm R."/>
            <person name="Pangilinan J."/>
            <person name="Park H.-J."/>
            <person name="Ramirez L."/>
            <person name="Alfaro M."/>
            <person name="Sun H."/>
            <person name="Tritt A."/>
            <person name="Yoshinaga Y."/>
            <person name="Zwiers L.-H."/>
            <person name="Turgeon B."/>
            <person name="Goodwin S."/>
            <person name="Spatafora J."/>
            <person name="Crous P."/>
            <person name="Grigoriev I."/>
        </authorList>
    </citation>
    <scope>NUCLEOTIDE SEQUENCE</scope>
    <source>
        <strain evidence="1">CBS 690.94</strain>
    </source>
</reference>